<feature type="domain" description="DUF3447" evidence="4">
    <location>
        <begin position="52"/>
        <end position="129"/>
    </location>
</feature>
<dbReference type="OrthoDB" id="448455at2759"/>
<dbReference type="VEuPathDB" id="TrichDB:TVAGG3_0739560"/>
<gene>
    <name evidence="5" type="ORF">TVAG_251900</name>
</gene>
<dbReference type="VEuPathDB" id="TrichDB:TVAG_106560"/>
<dbReference type="PROSITE" id="PS50297">
    <property type="entry name" value="ANK_REP_REGION"/>
    <property type="match status" value="8"/>
</dbReference>
<organism evidence="5 6">
    <name type="scientific">Trichomonas vaginalis (strain ATCC PRA-98 / G3)</name>
    <dbReference type="NCBI Taxonomy" id="412133"/>
    <lineage>
        <taxon>Eukaryota</taxon>
        <taxon>Metamonada</taxon>
        <taxon>Parabasalia</taxon>
        <taxon>Trichomonadida</taxon>
        <taxon>Trichomonadidae</taxon>
        <taxon>Trichomonas</taxon>
    </lineage>
</organism>
<feature type="repeat" description="ANK" evidence="3">
    <location>
        <begin position="435"/>
        <end position="464"/>
    </location>
</feature>
<dbReference type="SUPFAM" id="SSF48403">
    <property type="entry name" value="Ankyrin repeat"/>
    <property type="match status" value="2"/>
</dbReference>
<dbReference type="Pfam" id="PF00023">
    <property type="entry name" value="Ank"/>
    <property type="match status" value="1"/>
</dbReference>
<feature type="repeat" description="ANK" evidence="3">
    <location>
        <begin position="367"/>
        <end position="399"/>
    </location>
</feature>
<feature type="repeat" description="ANK" evidence="3">
    <location>
        <begin position="268"/>
        <end position="300"/>
    </location>
</feature>
<dbReference type="PROSITE" id="PS50088">
    <property type="entry name" value="ANK_REPEAT"/>
    <property type="match status" value="8"/>
</dbReference>
<evidence type="ECO:0000313" key="5">
    <source>
        <dbReference type="EMBL" id="EAY08764.1"/>
    </source>
</evidence>
<evidence type="ECO:0000256" key="1">
    <source>
        <dbReference type="ARBA" id="ARBA00022737"/>
    </source>
</evidence>
<evidence type="ECO:0000313" key="6">
    <source>
        <dbReference type="Proteomes" id="UP000001542"/>
    </source>
</evidence>
<proteinExistence type="predicted"/>
<dbReference type="eggNOG" id="KOG4177">
    <property type="taxonomic scope" value="Eukaryota"/>
</dbReference>
<keyword evidence="1" id="KW-0677">Repeat</keyword>
<name>A2EF48_TRIV3</name>
<dbReference type="PANTHER" id="PTHR24171">
    <property type="entry name" value="ANKYRIN REPEAT DOMAIN-CONTAINING PROTEIN 39-RELATED"/>
    <property type="match status" value="1"/>
</dbReference>
<sequence>MNDKIDQFKEYISQHSFEYIPFKVLGFPILSPLEACCYFGSVNIFNFIISNYKQKITQECLKYSLIGGNTDIINESLKNNTIDKECFVCIAASHNNQFLDYIFERNLFNLDISDFAEIIFSQNIKVAFLMFEKNKDSILPWCAAFPQTLEIFKNEDLDFTKKSIRNETILIVAMIYNNTEICKFLIDSLKDKALDINAQDNDKFSALCYAVKNNNKEIAELLISHGAKVDAADDYGEVPLNIAVQNNNQDLIELLISNKADLNACNKNKITALHVAVENNNIEIMNLLFSHGANVDPKDENGKTPLHIAADKNFKEAAEILISHGAAINIRFLGGETPLHVAARKNSKETAEVLLIHGAKINKQIHGQYDPLYQAISNNCYETAELLISHGANINSKNNISGKTRLQYELDLNNFESIEFLLSHGVDINAREHFNRDTALHIAVRKNSEKAIELLLSHGAKIDL</sequence>
<feature type="repeat" description="ANK" evidence="3">
    <location>
        <begin position="334"/>
        <end position="366"/>
    </location>
</feature>
<dbReference type="Proteomes" id="UP000001542">
    <property type="component" value="Unassembled WGS sequence"/>
</dbReference>
<dbReference type="InterPro" id="IPR036770">
    <property type="entry name" value="Ankyrin_rpt-contain_sf"/>
</dbReference>
<reference evidence="5" key="1">
    <citation type="submission" date="2006-10" db="EMBL/GenBank/DDBJ databases">
        <authorList>
            <person name="Amadeo P."/>
            <person name="Zhao Q."/>
            <person name="Wortman J."/>
            <person name="Fraser-Liggett C."/>
            <person name="Carlton J."/>
        </authorList>
    </citation>
    <scope>NUCLEOTIDE SEQUENCE</scope>
    <source>
        <strain evidence="5">G3</strain>
    </source>
</reference>
<dbReference type="Gene3D" id="1.25.40.20">
    <property type="entry name" value="Ankyrin repeat-containing domain"/>
    <property type="match status" value="3"/>
</dbReference>
<dbReference type="PRINTS" id="PR01415">
    <property type="entry name" value="ANKYRIN"/>
</dbReference>
<dbReference type="Pfam" id="PF11929">
    <property type="entry name" value="DUF3447"/>
    <property type="match status" value="1"/>
</dbReference>
<feature type="repeat" description="ANK" evidence="3">
    <location>
        <begin position="235"/>
        <end position="267"/>
    </location>
</feature>
<dbReference type="InParanoid" id="A2EF48"/>
<dbReference type="InterPro" id="IPR002110">
    <property type="entry name" value="Ankyrin_rpt"/>
</dbReference>
<dbReference type="KEGG" id="tva:4766671"/>
<dbReference type="AlphaFoldDB" id="A2EF48"/>
<dbReference type="RefSeq" id="XP_001320987.1">
    <property type="nucleotide sequence ID" value="XM_001320952.1"/>
</dbReference>
<dbReference type="STRING" id="5722.A2EF48"/>
<dbReference type="Pfam" id="PF12796">
    <property type="entry name" value="Ank_2"/>
    <property type="match status" value="3"/>
</dbReference>
<feature type="repeat" description="ANK" evidence="3">
    <location>
        <begin position="401"/>
        <end position="433"/>
    </location>
</feature>
<dbReference type="SMART" id="SM00248">
    <property type="entry name" value="ANK"/>
    <property type="match status" value="10"/>
</dbReference>
<dbReference type="PANTHER" id="PTHR24171:SF9">
    <property type="entry name" value="ANKYRIN REPEAT DOMAIN-CONTAINING PROTEIN 39"/>
    <property type="match status" value="1"/>
</dbReference>
<reference evidence="5" key="2">
    <citation type="journal article" date="2007" name="Science">
        <title>Draft genome sequence of the sexually transmitted pathogen Trichomonas vaginalis.</title>
        <authorList>
            <person name="Carlton J.M."/>
            <person name="Hirt R.P."/>
            <person name="Silva J.C."/>
            <person name="Delcher A.L."/>
            <person name="Schatz M."/>
            <person name="Zhao Q."/>
            <person name="Wortman J.R."/>
            <person name="Bidwell S.L."/>
            <person name="Alsmark U.C.M."/>
            <person name="Besteiro S."/>
            <person name="Sicheritz-Ponten T."/>
            <person name="Noel C.J."/>
            <person name="Dacks J.B."/>
            <person name="Foster P.G."/>
            <person name="Simillion C."/>
            <person name="Van de Peer Y."/>
            <person name="Miranda-Saavedra D."/>
            <person name="Barton G.J."/>
            <person name="Westrop G.D."/>
            <person name="Mueller S."/>
            <person name="Dessi D."/>
            <person name="Fiori P.L."/>
            <person name="Ren Q."/>
            <person name="Paulsen I."/>
            <person name="Zhang H."/>
            <person name="Bastida-Corcuera F.D."/>
            <person name="Simoes-Barbosa A."/>
            <person name="Brown M.T."/>
            <person name="Hayes R.D."/>
            <person name="Mukherjee M."/>
            <person name="Okumura C.Y."/>
            <person name="Schneider R."/>
            <person name="Smith A.J."/>
            <person name="Vanacova S."/>
            <person name="Villalvazo M."/>
            <person name="Haas B.J."/>
            <person name="Pertea M."/>
            <person name="Feldblyum T.V."/>
            <person name="Utterback T.R."/>
            <person name="Shu C.L."/>
            <person name="Osoegawa K."/>
            <person name="de Jong P.J."/>
            <person name="Hrdy I."/>
            <person name="Horvathova L."/>
            <person name="Zubacova Z."/>
            <person name="Dolezal P."/>
            <person name="Malik S.B."/>
            <person name="Logsdon J.M. Jr."/>
            <person name="Henze K."/>
            <person name="Gupta A."/>
            <person name="Wang C.C."/>
            <person name="Dunne R.L."/>
            <person name="Upcroft J.A."/>
            <person name="Upcroft P."/>
            <person name="White O."/>
            <person name="Salzberg S.L."/>
            <person name="Tang P."/>
            <person name="Chiu C.-H."/>
            <person name="Lee Y.-S."/>
            <person name="Embley T.M."/>
            <person name="Coombs G.H."/>
            <person name="Mottram J.C."/>
            <person name="Tachezy J."/>
            <person name="Fraser-Liggett C.M."/>
            <person name="Johnson P.J."/>
        </authorList>
    </citation>
    <scope>NUCLEOTIDE SEQUENCE [LARGE SCALE GENOMIC DNA]</scope>
    <source>
        <strain evidence="5">G3</strain>
    </source>
</reference>
<feature type="repeat" description="ANK" evidence="3">
    <location>
        <begin position="301"/>
        <end position="333"/>
    </location>
</feature>
<dbReference type="InterPro" id="IPR020683">
    <property type="entry name" value="DUF3447"/>
</dbReference>
<feature type="repeat" description="ANK" evidence="3">
    <location>
        <begin position="202"/>
        <end position="234"/>
    </location>
</feature>
<protein>
    <submittedName>
        <fullName evidence="5">Ankyrin repeat protein, putative</fullName>
    </submittedName>
</protein>
<accession>A2EF48</accession>
<evidence type="ECO:0000259" key="4">
    <source>
        <dbReference type="Pfam" id="PF11929"/>
    </source>
</evidence>
<evidence type="ECO:0000256" key="2">
    <source>
        <dbReference type="ARBA" id="ARBA00023043"/>
    </source>
</evidence>
<evidence type="ECO:0000256" key="3">
    <source>
        <dbReference type="PROSITE-ProRule" id="PRU00023"/>
    </source>
</evidence>
<keyword evidence="2 3" id="KW-0040">ANK repeat</keyword>
<dbReference type="EMBL" id="DS113372">
    <property type="protein sequence ID" value="EAY08764.1"/>
    <property type="molecule type" value="Genomic_DNA"/>
</dbReference>
<keyword evidence="6" id="KW-1185">Reference proteome</keyword>